<protein>
    <submittedName>
        <fullName evidence="3">Uncharacterized protein</fullName>
    </submittedName>
</protein>
<reference evidence="3" key="1">
    <citation type="submission" date="2022-11" db="UniProtKB">
        <authorList>
            <consortium name="EnsemblMetazoa"/>
        </authorList>
    </citation>
    <scope>IDENTIFICATION</scope>
</reference>
<organism evidence="3 4">
    <name type="scientific">Exaiptasia diaphana</name>
    <name type="common">Tropical sea anemone</name>
    <name type="synonym">Aiptasia pulchella</name>
    <dbReference type="NCBI Taxonomy" id="2652724"/>
    <lineage>
        <taxon>Eukaryota</taxon>
        <taxon>Metazoa</taxon>
        <taxon>Cnidaria</taxon>
        <taxon>Anthozoa</taxon>
        <taxon>Hexacorallia</taxon>
        <taxon>Actiniaria</taxon>
        <taxon>Aiptasiidae</taxon>
        <taxon>Exaiptasia</taxon>
    </lineage>
</organism>
<feature type="transmembrane region" description="Helical" evidence="1">
    <location>
        <begin position="1307"/>
        <end position="1325"/>
    </location>
</feature>
<evidence type="ECO:0000256" key="1">
    <source>
        <dbReference type="SAM" id="Phobius"/>
    </source>
</evidence>
<dbReference type="SUPFAM" id="SSF51126">
    <property type="entry name" value="Pectin lyase-like"/>
    <property type="match status" value="1"/>
</dbReference>
<keyword evidence="1" id="KW-1133">Transmembrane helix</keyword>
<dbReference type="SMART" id="SM00710">
    <property type="entry name" value="PbH1"/>
    <property type="match status" value="8"/>
</dbReference>
<evidence type="ECO:0000256" key="2">
    <source>
        <dbReference type="SAM" id="SignalP"/>
    </source>
</evidence>
<feature type="signal peptide" evidence="2">
    <location>
        <begin position="1"/>
        <end position="23"/>
    </location>
</feature>
<feature type="transmembrane region" description="Helical" evidence="1">
    <location>
        <begin position="1100"/>
        <end position="1119"/>
    </location>
</feature>
<feature type="transmembrane region" description="Helical" evidence="1">
    <location>
        <begin position="1337"/>
        <end position="1361"/>
    </location>
</feature>
<feature type="transmembrane region" description="Helical" evidence="1">
    <location>
        <begin position="976"/>
        <end position="995"/>
    </location>
</feature>
<keyword evidence="2" id="KW-0732">Signal</keyword>
<dbReference type="RefSeq" id="XP_020899739.1">
    <property type="nucleotide sequence ID" value="XM_021044080.2"/>
</dbReference>
<keyword evidence="4" id="KW-1185">Reference proteome</keyword>
<name>A0A913X6P6_EXADI</name>
<keyword evidence="1" id="KW-0812">Transmembrane</keyword>
<feature type="transmembrane region" description="Helical" evidence="1">
    <location>
        <begin position="1183"/>
        <end position="1205"/>
    </location>
</feature>
<sequence length="1456" mass="164463">MMRNVNLVLFVVAFNLFLCRCASDRICRSSVYVSKFKGTSRPLKCGSSELPCKTLANGFARLCWNGTVYIDGKGTRRNPYSCSGKSEKLTISKSFWAESYNEKTAFISCHGGITFQTLDNTYTNITMSGLTFISTTIVIDDTTAVFNNCVFIGSSPALDVKVSKLFSKTISIYTLNVSNSIFKENWGCIHMNSQNAKCNTVVLNIHNVTLRENAILKCGLVDILGSKTPRCKSLSVMTTWDNVIVQNNMKGSPTECKKSKTYPIHDSIFTANGRTIQLNFMRVISKNNSDLRFLGVNSRRSSINVCNSSYHGHHMTGKGGVMYITALQTKTSAINVTVIDSNFSNNVAPKGAAIHVQQKTGNSLSLKLSGVSFVNSFGYDKGCVISLKGDNSLQATIERSKLINCSYPCKGTNCSKKRHVGICLYSKMDICVEIKKSLFINNVDGSTVFIKNKIYPTETEKGILHISVINSTFQRNTADQLSQGAALSVNNSYHAMKKAVVNIINSSFNLNKGGMLLSNVETINIKNTTCKNNMHFCIKAVFDAVNRKRGVSLNTSIFIENSIFTRNEMPIYIFNKYPEVVNILLKDLLFYKNDFDEVIAITLESSTKSGLLTSGSIKLDGVCFISNSLKNSGGYLLGIHSSHKGNITVKIIRSVFKHNYQKPGISRSIFSLLYFYLPEDPKNSQACTLFPVYQYNNVIFFEDVTFENNTGSLSMVYLSSGKTLFRRCRFRNNFSRHPMIGAHIYVEDQGTASLRIENSSFLQYHRILERTTHEERLMQFVYAGANGPLELINSSFESNALTRIKSPLFTIQYGGYVWFDKNTNLFCPYGSSMIFENLSRVLQPNLTRDHCNCNITRFKFTCAMCSEGTYSLQRGSFHGSSLKQTRTTCLPCPFGANCTWKIKTTANFWGYLVSRRRSELNFTRCPHKYCEVPKQLSSYNGCYGNRTGTMCGACREGFTESMFNRNCRAIKECNDGWFWMVIGLYSAIMAIYFIFRPKISQIVIQKIFWFKKSPMVPPNSRIGGSHTRQKHGCGFSKILFYFYQVAELLMIRSHDDILHRSLFLAPVISFFNFEIEQIDNSSGCPFPGLNAVTKELFRSLQVFAAMATVCVIYLMYWLISLLTRRIRPYSAPYIAAIVEILLLGYERLGHTSLELLNCTPLTIDDRVQWRLFVDGNITCWVHWWQYALVAYNIIFVVPFLVVLWIGTSKLRRQEISSLQFVAACFAPLPFLMYWLVKRCFKKRNQSSVGFGYANYRDQATSEALLDVIEGPFRPPNGDSHGALYWDSILIGRRLVFLCLFSFVDSPLLRLFFMTIMCIVILMHNVQVMPYKEKMANILALVLLFIHVFIAINNLCQAVFVTDGVLPKKPTKKMIDALMMMNVVFLAGPPVGFAILVAIAVISQVMQVIFLLLTAIRACICPTKSRREEPLEFIDERESHREPLLVVGDEDYLVQNN</sequence>
<keyword evidence="1" id="KW-0472">Membrane</keyword>
<dbReference type="OrthoDB" id="5989844at2759"/>
<dbReference type="Proteomes" id="UP000887567">
    <property type="component" value="Unplaced"/>
</dbReference>
<evidence type="ECO:0000313" key="3">
    <source>
        <dbReference type="EnsemblMetazoa" id="XP_020899739.1"/>
    </source>
</evidence>
<feature type="chain" id="PRO_5037410931" evidence="2">
    <location>
        <begin position="24"/>
        <end position="1456"/>
    </location>
</feature>
<dbReference type="EnsemblMetazoa" id="XM_021044080.2">
    <property type="protein sequence ID" value="XP_020899739.1"/>
    <property type="gene ID" value="LOC110238406"/>
</dbReference>
<feature type="transmembrane region" description="Helical" evidence="1">
    <location>
        <begin position="1382"/>
        <end position="1415"/>
    </location>
</feature>
<dbReference type="InterPro" id="IPR011050">
    <property type="entry name" value="Pectin_lyase_fold/virulence"/>
</dbReference>
<dbReference type="KEGG" id="epa:110238406"/>
<evidence type="ECO:0000313" key="4">
    <source>
        <dbReference type="Proteomes" id="UP000887567"/>
    </source>
</evidence>
<dbReference type="GeneID" id="110238406"/>
<proteinExistence type="predicted"/>
<feature type="transmembrane region" description="Helical" evidence="1">
    <location>
        <begin position="1217"/>
        <end position="1236"/>
    </location>
</feature>
<dbReference type="InterPro" id="IPR006626">
    <property type="entry name" value="PbH1"/>
</dbReference>
<accession>A0A913X6P6</accession>